<feature type="compositionally biased region" description="Polar residues" evidence="3">
    <location>
        <begin position="699"/>
        <end position="709"/>
    </location>
</feature>
<dbReference type="Pfam" id="PF00076">
    <property type="entry name" value="RRM_1"/>
    <property type="match status" value="2"/>
</dbReference>
<dbReference type="AlphaFoldDB" id="A0A4R0RVH8"/>
<evidence type="ECO:0000256" key="3">
    <source>
        <dbReference type="SAM" id="MobiDB-lite"/>
    </source>
</evidence>
<feature type="domain" description="RRM" evidence="4">
    <location>
        <begin position="22"/>
        <end position="99"/>
    </location>
</feature>
<comment type="caution">
    <text evidence="5">The sequence shown here is derived from an EMBL/GenBank/DDBJ whole genome shotgun (WGS) entry which is preliminary data.</text>
</comment>
<dbReference type="InterPro" id="IPR050374">
    <property type="entry name" value="RRT5_SRSF_SR"/>
</dbReference>
<reference evidence="5 6" key="1">
    <citation type="submission" date="2018-11" db="EMBL/GenBank/DDBJ databases">
        <title>Genome assembly of Steccherinum ochraceum LE-BIN_3174, the white-rot fungus of the Steccherinaceae family (The Residual Polyporoid clade, Polyporales, Basidiomycota).</title>
        <authorList>
            <person name="Fedorova T.V."/>
            <person name="Glazunova O.A."/>
            <person name="Landesman E.O."/>
            <person name="Moiseenko K.V."/>
            <person name="Psurtseva N.V."/>
            <person name="Savinova O.S."/>
            <person name="Shakhova N.V."/>
            <person name="Tyazhelova T.V."/>
            <person name="Vasina D.V."/>
        </authorList>
    </citation>
    <scope>NUCLEOTIDE SEQUENCE [LARGE SCALE GENOMIC DNA]</scope>
    <source>
        <strain evidence="5 6">LE-BIN_3174</strain>
    </source>
</reference>
<dbReference type="InterPro" id="IPR000504">
    <property type="entry name" value="RRM_dom"/>
</dbReference>
<dbReference type="GO" id="GO:0005634">
    <property type="term" value="C:nucleus"/>
    <property type="evidence" value="ECO:0007669"/>
    <property type="project" value="TreeGrafter"/>
</dbReference>
<dbReference type="OrthoDB" id="1049195at2759"/>
<dbReference type="Proteomes" id="UP000292702">
    <property type="component" value="Unassembled WGS sequence"/>
</dbReference>
<accession>A0A4R0RVH8</accession>
<organism evidence="5 6">
    <name type="scientific">Steccherinum ochraceum</name>
    <dbReference type="NCBI Taxonomy" id="92696"/>
    <lineage>
        <taxon>Eukaryota</taxon>
        <taxon>Fungi</taxon>
        <taxon>Dikarya</taxon>
        <taxon>Basidiomycota</taxon>
        <taxon>Agaricomycotina</taxon>
        <taxon>Agaricomycetes</taxon>
        <taxon>Polyporales</taxon>
        <taxon>Steccherinaceae</taxon>
        <taxon>Steccherinum</taxon>
    </lineage>
</organism>
<feature type="compositionally biased region" description="Polar residues" evidence="3">
    <location>
        <begin position="718"/>
        <end position="731"/>
    </location>
</feature>
<keyword evidence="1 2" id="KW-0694">RNA-binding</keyword>
<evidence type="ECO:0000259" key="4">
    <source>
        <dbReference type="PROSITE" id="PS50102"/>
    </source>
</evidence>
<feature type="compositionally biased region" description="Gly residues" evidence="3">
    <location>
        <begin position="853"/>
        <end position="863"/>
    </location>
</feature>
<feature type="region of interest" description="Disordered" evidence="3">
    <location>
        <begin position="662"/>
        <end position="838"/>
    </location>
</feature>
<dbReference type="STRING" id="92696.A0A4R0RVH8"/>
<feature type="region of interest" description="Disordered" evidence="3">
    <location>
        <begin position="543"/>
        <end position="623"/>
    </location>
</feature>
<evidence type="ECO:0000256" key="2">
    <source>
        <dbReference type="PROSITE-ProRule" id="PRU00176"/>
    </source>
</evidence>
<feature type="compositionally biased region" description="Basic and acidic residues" evidence="3">
    <location>
        <begin position="804"/>
        <end position="817"/>
    </location>
</feature>
<feature type="compositionally biased region" description="Polar residues" evidence="3">
    <location>
        <begin position="790"/>
        <end position="802"/>
    </location>
</feature>
<feature type="compositionally biased region" description="Low complexity" evidence="3">
    <location>
        <begin position="732"/>
        <end position="751"/>
    </location>
</feature>
<keyword evidence="6" id="KW-1185">Reference proteome</keyword>
<gene>
    <name evidence="5" type="ORF">EIP91_002081</name>
</gene>
<protein>
    <recommendedName>
        <fullName evidence="4">RRM domain-containing protein</fullName>
    </recommendedName>
</protein>
<feature type="region of interest" description="Disordered" evidence="3">
    <location>
        <begin position="850"/>
        <end position="871"/>
    </location>
</feature>
<feature type="compositionally biased region" description="Low complexity" evidence="3">
    <location>
        <begin position="664"/>
        <end position="673"/>
    </location>
</feature>
<dbReference type="Gene3D" id="3.30.70.330">
    <property type="match status" value="2"/>
</dbReference>
<dbReference type="InterPro" id="IPR012677">
    <property type="entry name" value="Nucleotide-bd_a/b_plait_sf"/>
</dbReference>
<sequence>MATSNAAAGRLGSAAPPRDTRTQLFVGNLPYRIRWQDLKDLFRRAGTVLRADVSLGPDNRSRGYGTVLLATAEDAGRAVDMFNGYEWMTRVLEVRPDRMGTPGYPGGIVEEAVMGVRGASKVYGSASGVATPVVGFVGDEDLSGRSLFVGNLPFHIQWQDLKDLFRLSGGTILRADVALGVDGRSRGFGMVSFASEGDAERARAMFNGYEYNGRTLKVHFDKYGGLATNILNPPTPHSASLSPNPAFAVHLNATSPNPPFAPSPLSLSTPQSPVGGTAFQSSFGTSSANHAQHSAFAQHILISQAQNRSTQSIRDQRDRELLEREVLNTERDTFRYSKPEASIGLEDPLGASFARSASLKKMPLPLDVTGMSSMGTRTSSGTSSSSPLSPARGALDDPRAFEFGGFGQTRESGKRAVNGSGGEETSLRMPQPLRETSTQSQRASSPSSNTTSSTSQGSQQQSSLQQHPAHPGPIALPPPPSVSGFPVPPPHTFSPYHPVLVSPYASPLYHPMHYHMQMAHGAVNMTPHGLPPITPSMPSFTFLPQMSPHHMGPGVPSLPGNAPSAGSSAPTGQAQASAHPEQQQNASRAPEASTAQHYQQPPHYPFPHHQHPPPMPPGYGHMHHPLASHPHVFSPFTPFSPGVAMSPGALWNHRPVANPAVGAPIQQQQQQQQPPTPQQYPQPPSAGPSEEMGYFPPVNQIQQLGSEPQSYFPPMPAPQSTSESAGSTGTVSDPSSSEASGAASASSWHTSPQDPPDEVGQEVAKKLRELSVASPEALDMSGLTEKAQGSGLQRASSLTNGDGTRGERNGMTHRAESDPVINANGRHGEEQVNAAKVKGKDEEWVTVVKGRKTSGGAGEGHGAMGRSVSEN</sequence>
<dbReference type="GO" id="GO:0005737">
    <property type="term" value="C:cytoplasm"/>
    <property type="evidence" value="ECO:0007669"/>
    <property type="project" value="TreeGrafter"/>
</dbReference>
<evidence type="ECO:0000313" key="6">
    <source>
        <dbReference type="Proteomes" id="UP000292702"/>
    </source>
</evidence>
<feature type="compositionally biased region" description="Low complexity" evidence="3">
    <location>
        <begin position="369"/>
        <end position="393"/>
    </location>
</feature>
<evidence type="ECO:0000313" key="5">
    <source>
        <dbReference type="EMBL" id="TCD70705.1"/>
    </source>
</evidence>
<feature type="compositionally biased region" description="Pro residues" evidence="3">
    <location>
        <begin position="674"/>
        <end position="686"/>
    </location>
</feature>
<evidence type="ECO:0000256" key="1">
    <source>
        <dbReference type="ARBA" id="ARBA00022884"/>
    </source>
</evidence>
<dbReference type="EMBL" id="RWJN01000016">
    <property type="protein sequence ID" value="TCD70705.1"/>
    <property type="molecule type" value="Genomic_DNA"/>
</dbReference>
<feature type="compositionally biased region" description="Pro residues" evidence="3">
    <location>
        <begin position="470"/>
        <end position="486"/>
    </location>
</feature>
<dbReference type="GO" id="GO:1990904">
    <property type="term" value="C:ribonucleoprotein complex"/>
    <property type="evidence" value="ECO:0007669"/>
    <property type="project" value="TreeGrafter"/>
</dbReference>
<feature type="compositionally biased region" description="Polar residues" evidence="3">
    <location>
        <begin position="564"/>
        <end position="587"/>
    </location>
</feature>
<feature type="domain" description="RRM" evidence="4">
    <location>
        <begin position="145"/>
        <end position="223"/>
    </location>
</feature>
<proteinExistence type="predicted"/>
<dbReference type="PANTHER" id="PTHR23003:SF64">
    <property type="entry name" value="RRM DOMAIN-CONTAINING PROTEIN"/>
    <property type="match status" value="1"/>
</dbReference>
<dbReference type="SMART" id="SM00360">
    <property type="entry name" value="RRM"/>
    <property type="match status" value="2"/>
</dbReference>
<dbReference type="FunFam" id="3.30.70.330:FF:000145">
    <property type="entry name" value="Putative RNP domain-containing protein"/>
    <property type="match status" value="1"/>
</dbReference>
<dbReference type="PANTHER" id="PTHR23003">
    <property type="entry name" value="RNA RECOGNITION MOTIF RRM DOMAIN CONTAINING PROTEIN"/>
    <property type="match status" value="1"/>
</dbReference>
<dbReference type="InterPro" id="IPR035979">
    <property type="entry name" value="RBD_domain_sf"/>
</dbReference>
<feature type="region of interest" description="Disordered" evidence="3">
    <location>
        <begin position="368"/>
        <end position="486"/>
    </location>
</feature>
<dbReference type="SUPFAM" id="SSF54928">
    <property type="entry name" value="RNA-binding domain, RBD"/>
    <property type="match status" value="2"/>
</dbReference>
<feature type="compositionally biased region" description="Low complexity" evidence="3">
    <location>
        <begin position="436"/>
        <end position="469"/>
    </location>
</feature>
<name>A0A4R0RVH8_9APHY</name>
<dbReference type="PROSITE" id="PS50102">
    <property type="entry name" value="RRM"/>
    <property type="match status" value="2"/>
</dbReference>
<dbReference type="GO" id="GO:0003729">
    <property type="term" value="F:mRNA binding"/>
    <property type="evidence" value="ECO:0007669"/>
    <property type="project" value="TreeGrafter"/>
</dbReference>